<dbReference type="InterPro" id="IPR035906">
    <property type="entry name" value="MetI-like_sf"/>
</dbReference>
<evidence type="ECO:0000256" key="5">
    <source>
        <dbReference type="ARBA" id="ARBA00022989"/>
    </source>
</evidence>
<evidence type="ECO:0000313" key="9">
    <source>
        <dbReference type="EMBL" id="MPL58997.1"/>
    </source>
</evidence>
<keyword evidence="3" id="KW-1003">Cell membrane</keyword>
<dbReference type="InterPro" id="IPR025966">
    <property type="entry name" value="OppC_N"/>
</dbReference>
<evidence type="ECO:0000256" key="3">
    <source>
        <dbReference type="ARBA" id="ARBA00022475"/>
    </source>
</evidence>
<feature type="transmembrane region" description="Helical" evidence="7">
    <location>
        <begin position="133"/>
        <end position="158"/>
    </location>
</feature>
<evidence type="ECO:0000256" key="2">
    <source>
        <dbReference type="ARBA" id="ARBA00022448"/>
    </source>
</evidence>
<evidence type="ECO:0000256" key="1">
    <source>
        <dbReference type="ARBA" id="ARBA00004651"/>
    </source>
</evidence>
<evidence type="ECO:0000256" key="4">
    <source>
        <dbReference type="ARBA" id="ARBA00022692"/>
    </source>
</evidence>
<feature type="transmembrane region" description="Helical" evidence="7">
    <location>
        <begin position="256"/>
        <end position="277"/>
    </location>
</feature>
<keyword evidence="2" id="KW-0813">Transport</keyword>
<dbReference type="GO" id="GO:0005886">
    <property type="term" value="C:plasma membrane"/>
    <property type="evidence" value="ECO:0007669"/>
    <property type="project" value="UniProtKB-SubCell"/>
</dbReference>
<keyword evidence="4 7" id="KW-0812">Transmembrane</keyword>
<comment type="subcellular location">
    <subcellularLocation>
        <location evidence="1">Cell membrane</location>
        <topology evidence="1">Multi-pass membrane protein</topology>
    </subcellularLocation>
</comment>
<proteinExistence type="predicted"/>
<dbReference type="PANTHER" id="PTHR43386">
    <property type="entry name" value="OLIGOPEPTIDE TRANSPORT SYSTEM PERMEASE PROTEIN APPC"/>
    <property type="match status" value="1"/>
</dbReference>
<dbReference type="GO" id="GO:0055085">
    <property type="term" value="P:transmembrane transport"/>
    <property type="evidence" value="ECO:0007669"/>
    <property type="project" value="InterPro"/>
</dbReference>
<name>A0A644SXM2_9ZZZZ</name>
<evidence type="ECO:0000259" key="8">
    <source>
        <dbReference type="PROSITE" id="PS50928"/>
    </source>
</evidence>
<accession>A0A644SXM2</accession>
<keyword evidence="5 7" id="KW-1133">Transmembrane helix</keyword>
<dbReference type="AlphaFoldDB" id="A0A644SXM2"/>
<dbReference type="EMBL" id="VSSQ01000008">
    <property type="protein sequence ID" value="MPL58997.1"/>
    <property type="molecule type" value="Genomic_DNA"/>
</dbReference>
<protein>
    <submittedName>
        <fullName evidence="9">Putative D,D-dipeptide transport system permease protein DdpC</fullName>
    </submittedName>
</protein>
<dbReference type="InterPro" id="IPR000515">
    <property type="entry name" value="MetI-like"/>
</dbReference>
<feature type="transmembrane region" description="Helical" evidence="7">
    <location>
        <begin position="87"/>
        <end position="113"/>
    </location>
</feature>
<feature type="transmembrane region" description="Helical" evidence="7">
    <location>
        <begin position="206"/>
        <end position="231"/>
    </location>
</feature>
<dbReference type="CDD" id="cd06261">
    <property type="entry name" value="TM_PBP2"/>
    <property type="match status" value="1"/>
</dbReference>
<dbReference type="Gene3D" id="1.10.3720.10">
    <property type="entry name" value="MetI-like"/>
    <property type="match status" value="1"/>
</dbReference>
<keyword evidence="6 7" id="KW-0472">Membrane</keyword>
<organism evidence="9">
    <name type="scientific">bioreactor metagenome</name>
    <dbReference type="NCBI Taxonomy" id="1076179"/>
    <lineage>
        <taxon>unclassified sequences</taxon>
        <taxon>metagenomes</taxon>
        <taxon>ecological metagenomes</taxon>
    </lineage>
</organism>
<comment type="caution">
    <text evidence="9">The sequence shown here is derived from an EMBL/GenBank/DDBJ whole genome shotgun (WGS) entry which is preliminary data.</text>
</comment>
<dbReference type="InterPro" id="IPR050366">
    <property type="entry name" value="BP-dependent_transpt_permease"/>
</dbReference>
<evidence type="ECO:0000256" key="7">
    <source>
        <dbReference type="SAM" id="Phobius"/>
    </source>
</evidence>
<dbReference type="PANTHER" id="PTHR43386:SF1">
    <property type="entry name" value="D,D-DIPEPTIDE TRANSPORT SYSTEM PERMEASE PROTEIN DDPC-RELATED"/>
    <property type="match status" value="1"/>
</dbReference>
<dbReference type="SUPFAM" id="SSF161098">
    <property type="entry name" value="MetI-like"/>
    <property type="match status" value="1"/>
</dbReference>
<sequence>MKKQKTKFFGTPRLLRVFARHKLGIVGLIALSAFIAIAIFAPVLVRFDPYTMDLEHAFLPAGSGGHLLGTDNFGRDTLSRLAYGARISLLIGIVVVALAAVVGTILGLLSGYYGGWVDFTVMRLVEVFYSFPFLILVIAVMAILGPSIFNVMWVLGLVHWPSYARLVRAQVLSLKNIEYIQAARTTGCGDARILFRHIMPNTITPIIVQATLGIPGAILSSAALGFLGFGVQQPTPEWGSMVNEGKDYILLNSNMILWPGLCIFLVVLSFNFIGDALRDTLDPRLSKQLK</sequence>
<dbReference type="Pfam" id="PF00528">
    <property type="entry name" value="BPD_transp_1"/>
    <property type="match status" value="1"/>
</dbReference>
<dbReference type="PROSITE" id="PS50928">
    <property type="entry name" value="ABC_TM1"/>
    <property type="match status" value="1"/>
</dbReference>
<feature type="domain" description="ABC transmembrane type-1" evidence="8">
    <location>
        <begin position="85"/>
        <end position="274"/>
    </location>
</feature>
<feature type="transmembrane region" description="Helical" evidence="7">
    <location>
        <begin position="23"/>
        <end position="45"/>
    </location>
</feature>
<gene>
    <name evidence="9" type="primary">ddpC_1</name>
    <name evidence="9" type="ORF">SDC9_04545</name>
</gene>
<dbReference type="Pfam" id="PF12911">
    <property type="entry name" value="OppC_N"/>
    <property type="match status" value="1"/>
</dbReference>
<evidence type="ECO:0000256" key="6">
    <source>
        <dbReference type="ARBA" id="ARBA00023136"/>
    </source>
</evidence>
<reference evidence="9" key="1">
    <citation type="submission" date="2019-08" db="EMBL/GenBank/DDBJ databases">
        <authorList>
            <person name="Kucharzyk K."/>
            <person name="Murdoch R.W."/>
            <person name="Higgins S."/>
            <person name="Loffler F."/>
        </authorList>
    </citation>
    <scope>NUCLEOTIDE SEQUENCE</scope>
</reference>